<dbReference type="EMBL" id="PZZZ01000004">
    <property type="protein sequence ID" value="PTM95284.1"/>
    <property type="molecule type" value="Genomic_DNA"/>
</dbReference>
<proteinExistence type="predicted"/>
<dbReference type="AlphaFoldDB" id="A0A2T5B8K0"/>
<dbReference type="RefSeq" id="WP_245414364.1">
    <property type="nucleotide sequence ID" value="NZ_JBHEEX010000007.1"/>
</dbReference>
<gene>
    <name evidence="1" type="ORF">C7449_104361</name>
</gene>
<organism evidence="1 2">
    <name type="scientific">Mycoplana dimorpha</name>
    <dbReference type="NCBI Taxonomy" id="28320"/>
    <lineage>
        <taxon>Bacteria</taxon>
        <taxon>Pseudomonadati</taxon>
        <taxon>Pseudomonadota</taxon>
        <taxon>Alphaproteobacteria</taxon>
        <taxon>Hyphomicrobiales</taxon>
        <taxon>Rhizobiaceae</taxon>
        <taxon>Mycoplana</taxon>
    </lineage>
</organism>
<protein>
    <submittedName>
        <fullName evidence="1">Anti-sigma factor RsiW</fullName>
    </submittedName>
</protein>
<evidence type="ECO:0000313" key="1">
    <source>
        <dbReference type="EMBL" id="PTM95284.1"/>
    </source>
</evidence>
<dbReference type="Proteomes" id="UP000241247">
    <property type="component" value="Unassembled WGS sequence"/>
</dbReference>
<evidence type="ECO:0000313" key="2">
    <source>
        <dbReference type="Proteomes" id="UP000241247"/>
    </source>
</evidence>
<sequence length="264" mass="27825">MTDARLPPEADLLLLNALVDGELDAPAAAALERRVADEPEMGKAHEAIVATRAALARLERPEVGRRLLDRIEAAAGVSGPTSPVRQPRRQADWRALAASVALAFVVAGSGGYWLGANSPGETASDLVASTHRRSLLAANPVDIASSDRHTVKPWLDNRIGLSPPAPDLAAKGFALVGGRVDVIRGNAVPTLVYRHNEHLITVVAVPAAAGTSGPQSKQANGYNMVSWTGSGFSYWAVSDLERAELDRFVEDYRTATGVAASPES</sequence>
<accession>A0A2T5B8K0</accession>
<reference evidence="1 2" key="1">
    <citation type="submission" date="2018-04" db="EMBL/GenBank/DDBJ databases">
        <title>Genomic Encyclopedia of Type Strains, Phase IV (KMG-IV): sequencing the most valuable type-strain genomes for metagenomic binning, comparative biology and taxonomic classification.</title>
        <authorList>
            <person name="Goeker M."/>
        </authorList>
    </citation>
    <scope>NUCLEOTIDE SEQUENCE [LARGE SCALE GENOMIC DNA]</scope>
    <source>
        <strain evidence="1 2">DSM 7138</strain>
    </source>
</reference>
<comment type="caution">
    <text evidence="1">The sequence shown here is derived from an EMBL/GenBank/DDBJ whole genome shotgun (WGS) entry which is preliminary data.</text>
</comment>
<keyword evidence="2" id="KW-1185">Reference proteome</keyword>
<name>A0A2T5B8K0_MYCDI</name>